<dbReference type="AlphaFoldDB" id="A0A8X7X1Y7"/>
<evidence type="ECO:0000256" key="2">
    <source>
        <dbReference type="ARBA" id="ARBA00009712"/>
    </source>
</evidence>
<keyword evidence="3 7" id="KW-0479">Metal-binding</keyword>
<dbReference type="SUPFAM" id="SSF56534">
    <property type="entry name" value="Aromatic aminoacid monoxygenases, catalytic and oligomerization domains"/>
    <property type="match status" value="1"/>
</dbReference>
<evidence type="ECO:0000313" key="10">
    <source>
        <dbReference type="EMBL" id="KAG2460110.1"/>
    </source>
</evidence>
<evidence type="ECO:0000259" key="9">
    <source>
        <dbReference type="PROSITE" id="PS51410"/>
    </source>
</evidence>
<evidence type="ECO:0000256" key="8">
    <source>
        <dbReference type="SAM" id="MobiDB-lite"/>
    </source>
</evidence>
<dbReference type="EMBL" id="JAATIS010005064">
    <property type="protein sequence ID" value="KAG2460110.1"/>
    <property type="molecule type" value="Genomic_DNA"/>
</dbReference>
<dbReference type="PANTHER" id="PTHR11473">
    <property type="entry name" value="AROMATIC AMINO ACID HYDROXYLASE"/>
    <property type="match status" value="1"/>
</dbReference>
<comment type="cofactor">
    <cofactor evidence="1 7">
        <name>Fe(2+)</name>
        <dbReference type="ChEBI" id="CHEBI:29033"/>
    </cofactor>
</comment>
<dbReference type="Gene3D" id="1.10.800.10">
    <property type="entry name" value="Aromatic amino acid hydroxylase"/>
    <property type="match status" value="2"/>
</dbReference>
<evidence type="ECO:0000256" key="4">
    <source>
        <dbReference type="ARBA" id="ARBA00023002"/>
    </source>
</evidence>
<reference evidence="10 11" key="1">
    <citation type="journal article" date="2021" name="Cell">
        <title>Tracing the genetic footprints of vertebrate landing in non-teleost ray-finned fishes.</title>
        <authorList>
            <person name="Bi X."/>
            <person name="Wang K."/>
            <person name="Yang L."/>
            <person name="Pan H."/>
            <person name="Jiang H."/>
            <person name="Wei Q."/>
            <person name="Fang M."/>
            <person name="Yu H."/>
            <person name="Zhu C."/>
            <person name="Cai Y."/>
            <person name="He Y."/>
            <person name="Gan X."/>
            <person name="Zeng H."/>
            <person name="Yu D."/>
            <person name="Zhu Y."/>
            <person name="Jiang H."/>
            <person name="Qiu Q."/>
            <person name="Yang H."/>
            <person name="Zhang Y.E."/>
            <person name="Wang W."/>
            <person name="Zhu M."/>
            <person name="He S."/>
            <person name="Zhang G."/>
        </authorList>
    </citation>
    <scope>NUCLEOTIDE SEQUENCE [LARGE SCALE GENOMIC DNA]</scope>
    <source>
        <strain evidence="10">Bchr_013</strain>
    </source>
</reference>
<organism evidence="10 11">
    <name type="scientific">Polypterus senegalus</name>
    <name type="common">Senegal bichir</name>
    <dbReference type="NCBI Taxonomy" id="55291"/>
    <lineage>
        <taxon>Eukaryota</taxon>
        <taxon>Metazoa</taxon>
        <taxon>Chordata</taxon>
        <taxon>Craniata</taxon>
        <taxon>Vertebrata</taxon>
        <taxon>Euteleostomi</taxon>
        <taxon>Actinopterygii</taxon>
        <taxon>Polypteriformes</taxon>
        <taxon>Polypteridae</taxon>
        <taxon>Polypterus</taxon>
    </lineage>
</organism>
<keyword evidence="6 10" id="KW-0503">Monooxygenase</keyword>
<evidence type="ECO:0000256" key="3">
    <source>
        <dbReference type="ARBA" id="ARBA00022723"/>
    </source>
</evidence>
<dbReference type="InterPro" id="IPR018301">
    <property type="entry name" value="ArAA_hydroxylase_Fe/CU_BS"/>
</dbReference>
<evidence type="ECO:0000256" key="7">
    <source>
        <dbReference type="PIRSR" id="PIRSR601273-2"/>
    </source>
</evidence>
<dbReference type="GO" id="GO:0004511">
    <property type="term" value="F:tyrosine 3-monooxygenase activity"/>
    <property type="evidence" value="ECO:0007669"/>
    <property type="project" value="TreeGrafter"/>
</dbReference>
<dbReference type="GO" id="GO:0005737">
    <property type="term" value="C:cytoplasm"/>
    <property type="evidence" value="ECO:0007669"/>
    <property type="project" value="TreeGrafter"/>
</dbReference>
<dbReference type="Pfam" id="PF00351">
    <property type="entry name" value="Biopterin_H"/>
    <property type="match status" value="1"/>
</dbReference>
<feature type="binding site" evidence="7">
    <location>
        <position position="202"/>
    </location>
    <ligand>
        <name>Fe cation</name>
        <dbReference type="ChEBI" id="CHEBI:24875"/>
    </ligand>
</feature>
<evidence type="ECO:0000313" key="11">
    <source>
        <dbReference type="Proteomes" id="UP000886611"/>
    </source>
</evidence>
<dbReference type="Proteomes" id="UP000886611">
    <property type="component" value="Unassembled WGS sequence"/>
</dbReference>
<dbReference type="GO" id="GO:0006585">
    <property type="term" value="P:dopamine biosynthetic process from tyrosine"/>
    <property type="evidence" value="ECO:0007669"/>
    <property type="project" value="TreeGrafter"/>
</dbReference>
<dbReference type="InterPro" id="IPR019774">
    <property type="entry name" value="Aromatic-AA_hydroxylase_C"/>
</dbReference>
<dbReference type="InterPro" id="IPR036329">
    <property type="entry name" value="Aro-AA_hydroxylase_C_sf"/>
</dbReference>
<dbReference type="GO" id="GO:0030424">
    <property type="term" value="C:axon"/>
    <property type="evidence" value="ECO:0007669"/>
    <property type="project" value="TreeGrafter"/>
</dbReference>
<keyword evidence="5 7" id="KW-0408">Iron</keyword>
<proteinExistence type="inferred from homology"/>
<sequence>MKTEINRRAVVFPNGRRNMIEDAKREKDLGSSPTSPSSNADNFIFDEEDGKTILNLFFTLRNAKNDGLLRTGKIFEGYTDAEYKKRRSVITELAFNYKQREVYRKLTDIYPTHACKQYLDTFRQLERYCSYREDNIPQLHDVSRFLKEKTGFQLRPVAGLVSARDFLASLAFRVFQCTQYIRHPSSPMHSPEPDCCHELLGHVPMLADKEFAQFSQEIGLASLGASDEDIEKLSTHALSNEPEYKPFDPEVTAIQTYQDQTYQPVYFVSESFEDAKAKLRYYCSKIKKPFSIYYDPFTCSIEVLDKPQKIKNTLYQIREELKNLCFALEKLS</sequence>
<dbReference type="PANTHER" id="PTHR11473:SF15">
    <property type="entry name" value="TYROSINE 3-MONOOXYGENASE"/>
    <property type="match status" value="1"/>
</dbReference>
<evidence type="ECO:0000256" key="1">
    <source>
        <dbReference type="ARBA" id="ARBA00001954"/>
    </source>
</evidence>
<feature type="region of interest" description="Disordered" evidence="8">
    <location>
        <begin position="22"/>
        <end position="42"/>
    </location>
</feature>
<dbReference type="PROSITE" id="PS00367">
    <property type="entry name" value="BH4_AAA_HYDROXYL_1"/>
    <property type="match status" value="1"/>
</dbReference>
<dbReference type="PROSITE" id="PS51410">
    <property type="entry name" value="BH4_AAA_HYDROXYL_2"/>
    <property type="match status" value="1"/>
</dbReference>
<feature type="non-terminal residue" evidence="10">
    <location>
        <position position="332"/>
    </location>
</feature>
<dbReference type="InterPro" id="IPR001273">
    <property type="entry name" value="ArAA_hydroxylase"/>
</dbReference>
<gene>
    <name evidence="10" type="primary">Th_1</name>
    <name evidence="10" type="ORF">GTO96_0021667</name>
</gene>
<feature type="domain" description="Biopterin-dependent aromatic amino acid hydroxylase family profile" evidence="9">
    <location>
        <begin position="100"/>
        <end position="332"/>
    </location>
</feature>
<feature type="binding site" evidence="7">
    <location>
        <position position="197"/>
    </location>
    <ligand>
        <name>Fe cation</name>
        <dbReference type="ChEBI" id="CHEBI:24875"/>
    </ligand>
</feature>
<name>A0A8X7X1Y7_POLSE</name>
<keyword evidence="4" id="KW-0560">Oxidoreductase</keyword>
<dbReference type="InterPro" id="IPR036951">
    <property type="entry name" value="ArAA_hydroxylase_sf"/>
</dbReference>
<evidence type="ECO:0000256" key="5">
    <source>
        <dbReference type="ARBA" id="ARBA00023004"/>
    </source>
</evidence>
<feature type="non-terminal residue" evidence="10">
    <location>
        <position position="1"/>
    </location>
</feature>
<feature type="compositionally biased region" description="Polar residues" evidence="8">
    <location>
        <begin position="31"/>
        <end position="41"/>
    </location>
</feature>
<comment type="similarity">
    <text evidence="2">Belongs to the biopterin-dependent aromatic amino acid hydroxylase family.</text>
</comment>
<protein>
    <submittedName>
        <fullName evidence="10">TY3H monooxygenase</fullName>
    </submittedName>
</protein>
<dbReference type="GO" id="GO:0005506">
    <property type="term" value="F:iron ion binding"/>
    <property type="evidence" value="ECO:0007669"/>
    <property type="project" value="InterPro"/>
</dbReference>
<accession>A0A8X7X1Y7</accession>
<evidence type="ECO:0000256" key="6">
    <source>
        <dbReference type="ARBA" id="ARBA00023033"/>
    </source>
</evidence>
<dbReference type="GO" id="GO:0043204">
    <property type="term" value="C:perikaryon"/>
    <property type="evidence" value="ECO:0007669"/>
    <property type="project" value="TreeGrafter"/>
</dbReference>
<comment type="caution">
    <text evidence="10">The sequence shown here is derived from an EMBL/GenBank/DDBJ whole genome shotgun (WGS) entry which is preliminary data.</text>
</comment>
<keyword evidence="11" id="KW-1185">Reference proteome</keyword>